<keyword evidence="6 16" id="KW-0812">Transmembrane</keyword>
<proteinExistence type="inferred from homology"/>
<keyword evidence="10" id="KW-0333">Golgi apparatus</keyword>
<keyword evidence="11" id="KW-0496">Mitochondrion</keyword>
<feature type="transmembrane region" description="Helical" evidence="16">
    <location>
        <begin position="194"/>
        <end position="218"/>
    </location>
</feature>
<keyword evidence="12 16" id="KW-0472">Membrane</keyword>
<keyword evidence="20" id="KW-1185">Reference proteome</keyword>
<feature type="region of interest" description="Disordered" evidence="15">
    <location>
        <begin position="165"/>
        <end position="188"/>
    </location>
</feature>
<evidence type="ECO:0000313" key="20">
    <source>
        <dbReference type="Proteomes" id="UP000009328"/>
    </source>
</evidence>
<keyword evidence="7 17" id="KW-0732">Signal</keyword>
<feature type="chain" id="PRO_5003837432" description="Autophagy-related protein 27" evidence="17">
    <location>
        <begin position="20"/>
        <end position="262"/>
    </location>
</feature>
<dbReference type="GO" id="GO:0000139">
    <property type="term" value="C:Golgi membrane"/>
    <property type="evidence" value="ECO:0007669"/>
    <property type="project" value="UniProtKB-SubCell"/>
</dbReference>
<evidence type="ECO:0000256" key="6">
    <source>
        <dbReference type="ARBA" id="ARBA00022692"/>
    </source>
</evidence>
<dbReference type="FunCoup" id="K0KCY8">
    <property type="interactions" value="81"/>
</dbReference>
<evidence type="ECO:0000256" key="8">
    <source>
        <dbReference type="ARBA" id="ARBA00022989"/>
    </source>
</evidence>
<dbReference type="AlphaFoldDB" id="K0KCY8"/>
<evidence type="ECO:0000256" key="15">
    <source>
        <dbReference type="SAM" id="MobiDB-lite"/>
    </source>
</evidence>
<evidence type="ECO:0000256" key="10">
    <source>
        <dbReference type="ARBA" id="ARBA00023034"/>
    </source>
</evidence>
<evidence type="ECO:0000256" key="17">
    <source>
        <dbReference type="SAM" id="SignalP"/>
    </source>
</evidence>
<evidence type="ECO:0000313" key="19">
    <source>
        <dbReference type="EMBL" id="CCH42970.1"/>
    </source>
</evidence>
<comment type="subcellular location">
    <subcellularLocation>
        <location evidence="2">Cytoplasmic vesicle membrane</location>
        <topology evidence="2">Single-pass type I membrane protein</topology>
    </subcellularLocation>
    <subcellularLocation>
        <location evidence="3">Golgi apparatus membrane</location>
        <topology evidence="3">Single-pass type I membrane protein</topology>
    </subcellularLocation>
    <subcellularLocation>
        <location evidence="1">Mitochondrion membrane</location>
        <topology evidence="1">Single-pass membrane protein</topology>
    </subcellularLocation>
</comment>
<name>K0KCY8_WICCF</name>
<dbReference type="Gene3D" id="2.70.130.10">
    <property type="entry name" value="Mannose-6-phosphate receptor binding domain"/>
    <property type="match status" value="1"/>
</dbReference>
<organism evidence="19 20">
    <name type="scientific">Wickerhamomyces ciferrii (strain ATCC 14091 / BCRC 22168 / CBS 111 / JCM 3599 / NBRC 0793 / NRRL Y-1031 F-60-10)</name>
    <name type="common">Yeast</name>
    <name type="synonym">Pichia ciferrii</name>
    <dbReference type="NCBI Taxonomy" id="1206466"/>
    <lineage>
        <taxon>Eukaryota</taxon>
        <taxon>Fungi</taxon>
        <taxon>Dikarya</taxon>
        <taxon>Ascomycota</taxon>
        <taxon>Saccharomycotina</taxon>
        <taxon>Saccharomycetes</taxon>
        <taxon>Phaffomycetales</taxon>
        <taxon>Wickerhamomycetaceae</taxon>
        <taxon>Wickerhamomyces</taxon>
    </lineage>
</organism>
<reference evidence="19 20" key="1">
    <citation type="journal article" date="2012" name="Eukaryot. Cell">
        <title>Draft genome sequence of Wickerhamomyces ciferrii NRRL Y-1031 F-60-10.</title>
        <authorList>
            <person name="Schneider J."/>
            <person name="Andrea H."/>
            <person name="Blom J."/>
            <person name="Jaenicke S."/>
            <person name="Ruckert C."/>
            <person name="Schorsch C."/>
            <person name="Szczepanowski R."/>
            <person name="Farwick M."/>
            <person name="Goesmann A."/>
            <person name="Puhler A."/>
            <person name="Schaffer S."/>
            <person name="Tauch A."/>
            <person name="Kohler T."/>
            <person name="Brinkrolf K."/>
        </authorList>
    </citation>
    <scope>NUCLEOTIDE SEQUENCE [LARGE SCALE GENOMIC DNA]</scope>
    <source>
        <strain evidence="20">ATCC 14091 / BCRC 22168 / CBS 111 / JCM 3599 / NBRC 0793 / NRRL Y-1031 F-60-10</strain>
    </source>
</reference>
<dbReference type="eggNOG" id="ENOG502QVJJ">
    <property type="taxonomic scope" value="Eukaryota"/>
</dbReference>
<dbReference type="GO" id="GO:0030659">
    <property type="term" value="C:cytoplasmic vesicle membrane"/>
    <property type="evidence" value="ECO:0007669"/>
    <property type="project" value="UniProtKB-SubCell"/>
</dbReference>
<dbReference type="PROSITE" id="PS51914">
    <property type="entry name" value="MRH"/>
    <property type="match status" value="1"/>
</dbReference>
<keyword evidence="9" id="KW-0072">Autophagy</keyword>
<dbReference type="InterPro" id="IPR009011">
    <property type="entry name" value="Man6P_isomerase_rcpt-bd_dom_sf"/>
</dbReference>
<dbReference type="STRING" id="1206466.K0KCY8"/>
<evidence type="ECO:0000256" key="1">
    <source>
        <dbReference type="ARBA" id="ARBA00004304"/>
    </source>
</evidence>
<dbReference type="Pfam" id="PF09451">
    <property type="entry name" value="ATG27"/>
    <property type="match status" value="1"/>
</dbReference>
<sequence length="262" mass="29048">MRFNSIGYALSALALGVTALDCSSDQLSSYRLKDSLTSISSHSIISDTPPSKTNTTWYLNLCNQNTEQFQEDCPKNSQICGITTVLLPGESPIKTQVVSIPNNLNSKILSSNDSDILINLDDSNWGSNTIKTELNFHCAEQEDIKIQWDLEKLIIDYISPSSCLKDNKSIPEPPKDGKDKDGDKEKKKDDSWGWFTWLFIILVIGFGGYIIFGAWVAASKSPADFQDAMHDFLEALKSLPGFIKEIFAKVFGNENRGGYSAV</sequence>
<evidence type="ECO:0000256" key="3">
    <source>
        <dbReference type="ARBA" id="ARBA00004614"/>
    </source>
</evidence>
<evidence type="ECO:0000256" key="12">
    <source>
        <dbReference type="ARBA" id="ARBA00023136"/>
    </source>
</evidence>
<keyword evidence="13" id="KW-1015">Disulfide bond</keyword>
<keyword evidence="14" id="KW-0968">Cytoplasmic vesicle</keyword>
<dbReference type="Proteomes" id="UP000009328">
    <property type="component" value="Unassembled WGS sequence"/>
</dbReference>
<evidence type="ECO:0000256" key="5">
    <source>
        <dbReference type="ARBA" id="ARBA00013776"/>
    </source>
</evidence>
<evidence type="ECO:0000256" key="11">
    <source>
        <dbReference type="ARBA" id="ARBA00023128"/>
    </source>
</evidence>
<evidence type="ECO:0000256" key="9">
    <source>
        <dbReference type="ARBA" id="ARBA00023006"/>
    </source>
</evidence>
<dbReference type="GO" id="GO:0031966">
    <property type="term" value="C:mitochondrial membrane"/>
    <property type="evidence" value="ECO:0007669"/>
    <property type="project" value="UniProtKB-SubCell"/>
</dbReference>
<comment type="similarity">
    <text evidence="4">Belongs to the ATG27 family.</text>
</comment>
<evidence type="ECO:0000256" key="14">
    <source>
        <dbReference type="ARBA" id="ARBA00023329"/>
    </source>
</evidence>
<evidence type="ECO:0000256" key="13">
    <source>
        <dbReference type="ARBA" id="ARBA00023157"/>
    </source>
</evidence>
<dbReference type="InterPro" id="IPR018939">
    <property type="entry name" value="Autophagy-rel_prot_27"/>
</dbReference>
<evidence type="ECO:0000256" key="4">
    <source>
        <dbReference type="ARBA" id="ARBA00005363"/>
    </source>
</evidence>
<evidence type="ECO:0000256" key="2">
    <source>
        <dbReference type="ARBA" id="ARBA00004358"/>
    </source>
</evidence>
<accession>K0KCY8</accession>
<protein>
    <recommendedName>
        <fullName evidence="5">Autophagy-related protein 27</fullName>
    </recommendedName>
</protein>
<evidence type="ECO:0000256" key="16">
    <source>
        <dbReference type="SAM" id="Phobius"/>
    </source>
</evidence>
<gene>
    <name evidence="19" type="ORF">BN7_2516</name>
</gene>
<dbReference type="SUPFAM" id="SSF50911">
    <property type="entry name" value="Mannose 6-phosphate receptor domain"/>
    <property type="match status" value="1"/>
</dbReference>
<comment type="caution">
    <text evidence="19">The sequence shown here is derived from an EMBL/GenBank/DDBJ whole genome shotgun (WGS) entry which is preliminary data.</text>
</comment>
<dbReference type="GO" id="GO:0006914">
    <property type="term" value="P:autophagy"/>
    <property type="evidence" value="ECO:0007669"/>
    <property type="project" value="UniProtKB-KW"/>
</dbReference>
<dbReference type="EMBL" id="CAIF01000058">
    <property type="protein sequence ID" value="CCH42970.1"/>
    <property type="molecule type" value="Genomic_DNA"/>
</dbReference>
<feature type="domain" description="MRH" evidence="18">
    <location>
        <begin position="20"/>
        <end position="165"/>
    </location>
</feature>
<evidence type="ECO:0000256" key="7">
    <source>
        <dbReference type="ARBA" id="ARBA00022729"/>
    </source>
</evidence>
<evidence type="ECO:0000259" key="18">
    <source>
        <dbReference type="PROSITE" id="PS51914"/>
    </source>
</evidence>
<dbReference type="InterPro" id="IPR044865">
    <property type="entry name" value="MRH_dom"/>
</dbReference>
<dbReference type="HOGENOM" id="CLU_089705_0_0_1"/>
<feature type="signal peptide" evidence="17">
    <location>
        <begin position="1"/>
        <end position="19"/>
    </location>
</feature>
<dbReference type="InParanoid" id="K0KCY8"/>
<keyword evidence="8 16" id="KW-1133">Transmembrane helix</keyword>